<keyword evidence="5" id="KW-0030">Aminoacyl-tRNA synthetase</keyword>
<accession>A0A915AGI7</accession>
<evidence type="ECO:0000313" key="8">
    <source>
        <dbReference type="WBParaSite" id="PgR005X_g144_t01"/>
    </source>
</evidence>
<proteinExistence type="predicted"/>
<dbReference type="GO" id="GO:0005739">
    <property type="term" value="C:mitochondrion"/>
    <property type="evidence" value="ECO:0007669"/>
    <property type="project" value="TreeGrafter"/>
</dbReference>
<dbReference type="SUPFAM" id="SSF47323">
    <property type="entry name" value="Anticodon-binding domain of a subclass of class I aminoacyl-tRNA synthetases"/>
    <property type="match status" value="1"/>
</dbReference>
<name>A0A915AGI7_PARUN</name>
<evidence type="ECO:0000256" key="2">
    <source>
        <dbReference type="ARBA" id="ARBA00022741"/>
    </source>
</evidence>
<organism evidence="7 8">
    <name type="scientific">Parascaris univalens</name>
    <name type="common">Nematode worm</name>
    <dbReference type="NCBI Taxonomy" id="6257"/>
    <lineage>
        <taxon>Eukaryota</taxon>
        <taxon>Metazoa</taxon>
        <taxon>Ecdysozoa</taxon>
        <taxon>Nematoda</taxon>
        <taxon>Chromadorea</taxon>
        <taxon>Rhabditida</taxon>
        <taxon>Spirurina</taxon>
        <taxon>Ascaridomorpha</taxon>
        <taxon>Ascaridoidea</taxon>
        <taxon>Ascarididae</taxon>
        <taxon>Parascaris</taxon>
    </lineage>
</organism>
<dbReference type="Gene3D" id="1.10.730.20">
    <property type="match status" value="1"/>
</dbReference>
<dbReference type="InterPro" id="IPR009080">
    <property type="entry name" value="tRNAsynth_Ia_anticodon-bd"/>
</dbReference>
<evidence type="ECO:0000313" key="7">
    <source>
        <dbReference type="Proteomes" id="UP000887569"/>
    </source>
</evidence>
<dbReference type="GO" id="GO:0006428">
    <property type="term" value="P:isoleucyl-tRNA aminoacylation"/>
    <property type="evidence" value="ECO:0007669"/>
    <property type="project" value="TreeGrafter"/>
</dbReference>
<keyword evidence="4" id="KW-0648">Protein biosynthesis</keyword>
<dbReference type="GO" id="GO:0032543">
    <property type="term" value="P:mitochondrial translation"/>
    <property type="evidence" value="ECO:0007669"/>
    <property type="project" value="TreeGrafter"/>
</dbReference>
<evidence type="ECO:0000256" key="1">
    <source>
        <dbReference type="ARBA" id="ARBA00022598"/>
    </source>
</evidence>
<evidence type="ECO:0000256" key="4">
    <source>
        <dbReference type="ARBA" id="ARBA00022917"/>
    </source>
</evidence>
<dbReference type="InterPro" id="IPR050081">
    <property type="entry name" value="Ile-tRNA_ligase"/>
</dbReference>
<dbReference type="WBParaSite" id="PgR005X_g144_t01">
    <property type="protein sequence ID" value="PgR005X_g144_t01"/>
    <property type="gene ID" value="PgR005X_g144"/>
</dbReference>
<evidence type="ECO:0000256" key="3">
    <source>
        <dbReference type="ARBA" id="ARBA00022840"/>
    </source>
</evidence>
<keyword evidence="1" id="KW-0436">Ligase</keyword>
<sequence length="261" mass="30828">SRDTYHYIVGSSFSPLKTERFFFFQYILHETSRFVNRCVNNYEQYKFRVFTNDFIQFLQRPLSSQFISTLKDRLYCGSQLERRHAQNTFYNVGLNLVALIWPVLPHLAAEFLKNHPCIADPDEVFNYRCRNTGRILSRKYDMGADSYAIVKWAFELRAKLFELIGGGTLEKMGARIECGCEEAQRLSLLQKEDRSFHSELVEILGVSMIDIVKRHDLQRYLDMQLISSEGNYCERCRKKNRHQSDRYCVRCANALREYADF</sequence>
<keyword evidence="2" id="KW-0547">Nucleotide-binding</keyword>
<dbReference type="Pfam" id="PF08264">
    <property type="entry name" value="Anticodon_1"/>
    <property type="match status" value="1"/>
</dbReference>
<keyword evidence="7" id="KW-1185">Reference proteome</keyword>
<reference evidence="8" key="1">
    <citation type="submission" date="2022-11" db="UniProtKB">
        <authorList>
            <consortium name="WormBaseParasite"/>
        </authorList>
    </citation>
    <scope>IDENTIFICATION</scope>
</reference>
<dbReference type="InterPro" id="IPR013155">
    <property type="entry name" value="M/V/L/I-tRNA-synth_anticd-bd"/>
</dbReference>
<dbReference type="PANTHER" id="PTHR42765">
    <property type="entry name" value="SOLEUCYL-TRNA SYNTHETASE"/>
    <property type="match status" value="1"/>
</dbReference>
<keyword evidence="3" id="KW-0067">ATP-binding</keyword>
<evidence type="ECO:0000256" key="5">
    <source>
        <dbReference type="ARBA" id="ARBA00023146"/>
    </source>
</evidence>
<protein>
    <submittedName>
        <fullName evidence="8">Methionyl/Valyl/Leucyl/Isoleucyl-tRNA synthetase anticodon-binding domain-containing protein</fullName>
    </submittedName>
</protein>
<evidence type="ECO:0000259" key="6">
    <source>
        <dbReference type="Pfam" id="PF08264"/>
    </source>
</evidence>
<feature type="domain" description="Methionyl/Valyl/Leucyl/Isoleucyl-tRNA synthetase anticodon-binding" evidence="6">
    <location>
        <begin position="25"/>
        <end position="120"/>
    </location>
</feature>
<dbReference type="PANTHER" id="PTHR42765:SF1">
    <property type="entry name" value="ISOLEUCINE--TRNA LIGASE, MITOCHONDRIAL"/>
    <property type="match status" value="1"/>
</dbReference>
<dbReference type="AlphaFoldDB" id="A0A915AGI7"/>
<dbReference type="GO" id="GO:0004822">
    <property type="term" value="F:isoleucine-tRNA ligase activity"/>
    <property type="evidence" value="ECO:0007669"/>
    <property type="project" value="TreeGrafter"/>
</dbReference>
<dbReference type="GO" id="GO:0005524">
    <property type="term" value="F:ATP binding"/>
    <property type="evidence" value="ECO:0007669"/>
    <property type="project" value="UniProtKB-KW"/>
</dbReference>
<dbReference type="Proteomes" id="UP000887569">
    <property type="component" value="Unplaced"/>
</dbReference>